<dbReference type="InterPro" id="IPR003175">
    <property type="entry name" value="CDI_dom"/>
</dbReference>
<dbReference type="Proteomes" id="UP001161247">
    <property type="component" value="Chromosome 6"/>
</dbReference>
<reference evidence="8" key="1">
    <citation type="submission" date="2023-03" db="EMBL/GenBank/DDBJ databases">
        <authorList>
            <person name="Julca I."/>
        </authorList>
    </citation>
    <scope>NUCLEOTIDE SEQUENCE</scope>
</reference>
<dbReference type="EMBL" id="OX459123">
    <property type="protein sequence ID" value="CAI9110157.1"/>
    <property type="molecule type" value="Genomic_DNA"/>
</dbReference>
<feature type="compositionally biased region" description="Low complexity" evidence="6">
    <location>
        <begin position="69"/>
        <end position="81"/>
    </location>
</feature>
<dbReference type="InterPro" id="IPR044275">
    <property type="entry name" value="KRP"/>
</dbReference>
<protein>
    <recommendedName>
        <fullName evidence="5">Cyclin-dependent kinase inhibitor</fullName>
    </recommendedName>
</protein>
<gene>
    <name evidence="8" type="ORF">OLC1_LOCUS17876</name>
</gene>
<keyword evidence="9" id="KW-1185">Reference proteome</keyword>
<comment type="similarity">
    <text evidence="2 5">Belongs to the CDI family. ICK/KRP subfamily.</text>
</comment>
<dbReference type="GO" id="GO:0005654">
    <property type="term" value="C:nucleoplasm"/>
    <property type="evidence" value="ECO:0007669"/>
    <property type="project" value="UniProtKB-SubCell"/>
</dbReference>
<dbReference type="PIRSF" id="PIRSF017811">
    <property type="entry name" value="CDK_inhib_pln"/>
    <property type="match status" value="1"/>
</dbReference>
<dbReference type="AlphaFoldDB" id="A0AAV1DQM6"/>
<evidence type="ECO:0000256" key="5">
    <source>
        <dbReference type="PIRNR" id="PIRNR017811"/>
    </source>
</evidence>
<evidence type="ECO:0000313" key="8">
    <source>
        <dbReference type="EMBL" id="CAI9110157.1"/>
    </source>
</evidence>
<dbReference type="InterPro" id="IPR044898">
    <property type="entry name" value="CDI_dom_sf"/>
</dbReference>
<evidence type="ECO:0000256" key="3">
    <source>
        <dbReference type="ARBA" id="ARBA00023013"/>
    </source>
</evidence>
<comment type="subcellular location">
    <subcellularLocation>
        <location evidence="1">Nucleus</location>
        <location evidence="1">Nucleoplasm</location>
    </subcellularLocation>
</comment>
<evidence type="ECO:0000259" key="7">
    <source>
        <dbReference type="Pfam" id="PF02234"/>
    </source>
</evidence>
<evidence type="ECO:0000256" key="1">
    <source>
        <dbReference type="ARBA" id="ARBA00004642"/>
    </source>
</evidence>
<evidence type="ECO:0000256" key="2">
    <source>
        <dbReference type="ARBA" id="ARBA00010274"/>
    </source>
</evidence>
<dbReference type="GO" id="GO:0004861">
    <property type="term" value="F:cyclin-dependent protein serine/threonine kinase inhibitor activity"/>
    <property type="evidence" value="ECO:0007669"/>
    <property type="project" value="UniProtKB-UniRule"/>
</dbReference>
<dbReference type="Gene3D" id="4.10.365.10">
    <property type="entry name" value="p27"/>
    <property type="match status" value="1"/>
</dbReference>
<feature type="domain" description="Cyclin-dependent kinase inhibitor" evidence="7">
    <location>
        <begin position="168"/>
        <end position="213"/>
    </location>
</feature>
<feature type="compositionally biased region" description="Basic and acidic residues" evidence="6">
    <location>
        <begin position="123"/>
        <end position="132"/>
    </location>
</feature>
<dbReference type="PANTHER" id="PTHR46776">
    <property type="entry name" value="CYCLIN-DEPENDENT KINASE INHIBITOR 4-RELATED"/>
    <property type="match status" value="1"/>
</dbReference>
<name>A0AAV1DQM6_OLDCO</name>
<accession>A0AAV1DQM6</accession>
<sequence length="215" mass="24297">MGRYRSMRKCEEIGEVAVMNRARSAAARSEVGRKRKVNNSCDEELGRSSGPLVQLKNRRRRLFGSTPPENSTENAASSNSNDPYASCCSSNGSIELENDASKSVDLEEKEEITALGTPTYDDLETRRDRRETTPSSSEVRVEFAEMDSTARPSSLSQANSRRQTPSEKMPSEAELEEFFSTAEKTIHQQFAHKYNFDILKEEPLDGRYEWVRVDP</sequence>
<keyword evidence="4" id="KW-0131">Cell cycle</keyword>
<evidence type="ECO:0000256" key="4">
    <source>
        <dbReference type="ARBA" id="ARBA00023306"/>
    </source>
</evidence>
<keyword evidence="3 5" id="KW-0649">Protein kinase inhibitor</keyword>
<dbReference type="GO" id="GO:0051726">
    <property type="term" value="P:regulation of cell cycle"/>
    <property type="evidence" value="ECO:0007669"/>
    <property type="project" value="InterPro"/>
</dbReference>
<feature type="region of interest" description="Disordered" evidence="6">
    <location>
        <begin position="24"/>
        <end position="174"/>
    </location>
</feature>
<feature type="compositionally biased region" description="Polar residues" evidence="6">
    <location>
        <begin position="150"/>
        <end position="163"/>
    </location>
</feature>
<dbReference type="Pfam" id="PF02234">
    <property type="entry name" value="CDI"/>
    <property type="match status" value="1"/>
</dbReference>
<evidence type="ECO:0000313" key="9">
    <source>
        <dbReference type="Proteomes" id="UP001161247"/>
    </source>
</evidence>
<organism evidence="8 9">
    <name type="scientific">Oldenlandia corymbosa var. corymbosa</name>
    <dbReference type="NCBI Taxonomy" id="529605"/>
    <lineage>
        <taxon>Eukaryota</taxon>
        <taxon>Viridiplantae</taxon>
        <taxon>Streptophyta</taxon>
        <taxon>Embryophyta</taxon>
        <taxon>Tracheophyta</taxon>
        <taxon>Spermatophyta</taxon>
        <taxon>Magnoliopsida</taxon>
        <taxon>eudicotyledons</taxon>
        <taxon>Gunneridae</taxon>
        <taxon>Pentapetalae</taxon>
        <taxon>asterids</taxon>
        <taxon>lamiids</taxon>
        <taxon>Gentianales</taxon>
        <taxon>Rubiaceae</taxon>
        <taxon>Rubioideae</taxon>
        <taxon>Spermacoceae</taxon>
        <taxon>Hedyotis-Oldenlandia complex</taxon>
        <taxon>Oldenlandia</taxon>
    </lineage>
</organism>
<proteinExistence type="inferred from homology"/>
<evidence type="ECO:0000256" key="6">
    <source>
        <dbReference type="SAM" id="MobiDB-lite"/>
    </source>
</evidence>